<dbReference type="PRINTS" id="PR00509">
    <property type="entry name" value="PGMPMM"/>
</dbReference>
<feature type="domain" description="Alpha-D-phosphohexomutase alpha/beta/alpha" evidence="10">
    <location>
        <begin position="184"/>
        <end position="281"/>
    </location>
</feature>
<gene>
    <name evidence="12" type="ORF">J2S03_000729</name>
</gene>
<dbReference type="CDD" id="cd03089">
    <property type="entry name" value="PMM_PGM"/>
    <property type="match status" value="1"/>
</dbReference>
<dbReference type="InterPro" id="IPR005846">
    <property type="entry name" value="A-D-PHexomutase_a/b/a-III"/>
</dbReference>
<accession>A0ABT9XFL7</accession>
<dbReference type="EC" id="5.4.2.2" evidence="12"/>
<feature type="domain" description="Alpha-D-phosphohexomutase C-terminal" evidence="8">
    <location>
        <begin position="401"/>
        <end position="474"/>
    </location>
</feature>
<dbReference type="InterPro" id="IPR016066">
    <property type="entry name" value="A-D-PHexomutase_CS"/>
</dbReference>
<keyword evidence="4 7" id="KW-0479">Metal-binding</keyword>
<evidence type="ECO:0000313" key="12">
    <source>
        <dbReference type="EMBL" id="MDQ0188915.1"/>
    </source>
</evidence>
<dbReference type="InterPro" id="IPR005841">
    <property type="entry name" value="Alpha-D-phosphohexomutase_SF"/>
</dbReference>
<reference evidence="12 13" key="1">
    <citation type="submission" date="2023-07" db="EMBL/GenBank/DDBJ databases">
        <title>Genomic Encyclopedia of Type Strains, Phase IV (KMG-IV): sequencing the most valuable type-strain genomes for metagenomic binning, comparative biology and taxonomic classification.</title>
        <authorList>
            <person name="Goeker M."/>
        </authorList>
    </citation>
    <scope>NUCLEOTIDE SEQUENCE [LARGE SCALE GENOMIC DNA]</scope>
    <source>
        <strain evidence="12 13">DSM 4006</strain>
    </source>
</reference>
<dbReference type="Proteomes" id="UP001232973">
    <property type="component" value="Unassembled WGS sequence"/>
</dbReference>
<dbReference type="RefSeq" id="WP_274456495.1">
    <property type="nucleotide sequence ID" value="NZ_CP067097.1"/>
</dbReference>
<evidence type="ECO:0000259" key="11">
    <source>
        <dbReference type="Pfam" id="PF02880"/>
    </source>
</evidence>
<feature type="domain" description="Alpha-D-phosphohexomutase alpha/beta/alpha" evidence="9">
    <location>
        <begin position="15"/>
        <end position="133"/>
    </location>
</feature>
<dbReference type="Pfam" id="PF02878">
    <property type="entry name" value="PGM_PMM_I"/>
    <property type="match status" value="1"/>
</dbReference>
<comment type="similarity">
    <text evidence="2 7">Belongs to the phosphohexose mutase family.</text>
</comment>
<dbReference type="PANTHER" id="PTHR43771:SF2">
    <property type="entry name" value="PHOSPHOMANNOMUTASE_PHOSPHOGLUCOMUTASE"/>
    <property type="match status" value="1"/>
</dbReference>
<dbReference type="EMBL" id="JAUSTP010000003">
    <property type="protein sequence ID" value="MDQ0188915.1"/>
    <property type="molecule type" value="Genomic_DNA"/>
</dbReference>
<evidence type="ECO:0000259" key="9">
    <source>
        <dbReference type="Pfam" id="PF02878"/>
    </source>
</evidence>
<dbReference type="Pfam" id="PF02880">
    <property type="entry name" value="PGM_PMM_III"/>
    <property type="match status" value="1"/>
</dbReference>
<evidence type="ECO:0000259" key="8">
    <source>
        <dbReference type="Pfam" id="PF00408"/>
    </source>
</evidence>
<dbReference type="PANTHER" id="PTHR43771">
    <property type="entry name" value="PHOSPHOMANNOMUTASE"/>
    <property type="match status" value="1"/>
</dbReference>
<dbReference type="InterPro" id="IPR016055">
    <property type="entry name" value="A-D-PHexomutase_a/b/a-I/II/III"/>
</dbReference>
<evidence type="ECO:0000256" key="3">
    <source>
        <dbReference type="ARBA" id="ARBA00022553"/>
    </source>
</evidence>
<keyword evidence="3" id="KW-0597">Phosphoprotein</keyword>
<dbReference type="InterPro" id="IPR005845">
    <property type="entry name" value="A-D-PHexomutase_a/b/a-II"/>
</dbReference>
<protein>
    <submittedName>
        <fullName evidence="12">Phosphomannomutase/phosphoglucomutase</fullName>
        <ecNumber evidence="12">5.4.2.2</ecNumber>
        <ecNumber evidence="12">5.4.2.8</ecNumber>
    </submittedName>
</protein>
<dbReference type="PROSITE" id="PS00710">
    <property type="entry name" value="PGM_PMM"/>
    <property type="match status" value="1"/>
</dbReference>
<comment type="caution">
    <text evidence="12">The sequence shown here is derived from an EMBL/GenBank/DDBJ whole genome shotgun (WGS) entry which is preliminary data.</text>
</comment>
<dbReference type="Pfam" id="PF02879">
    <property type="entry name" value="PGM_PMM_II"/>
    <property type="match status" value="1"/>
</dbReference>
<evidence type="ECO:0000259" key="10">
    <source>
        <dbReference type="Pfam" id="PF02879"/>
    </source>
</evidence>
<evidence type="ECO:0000256" key="1">
    <source>
        <dbReference type="ARBA" id="ARBA00001946"/>
    </source>
</evidence>
<name>A0ABT9XFL7_9BACL</name>
<keyword evidence="5 7" id="KW-0460">Magnesium</keyword>
<dbReference type="InterPro" id="IPR005844">
    <property type="entry name" value="A-D-PHexomutase_a/b/a-I"/>
</dbReference>
<evidence type="ECO:0000256" key="2">
    <source>
        <dbReference type="ARBA" id="ARBA00010231"/>
    </source>
</evidence>
<dbReference type="GO" id="GO:0004615">
    <property type="term" value="F:phosphomannomutase activity"/>
    <property type="evidence" value="ECO:0007669"/>
    <property type="project" value="UniProtKB-EC"/>
</dbReference>
<dbReference type="SUPFAM" id="SSF55957">
    <property type="entry name" value="Phosphoglucomutase, C-terminal domain"/>
    <property type="match status" value="1"/>
</dbReference>
<evidence type="ECO:0000256" key="7">
    <source>
        <dbReference type="RuleBase" id="RU004326"/>
    </source>
</evidence>
<dbReference type="InterPro" id="IPR036900">
    <property type="entry name" value="A-D-PHexomutase_C_sf"/>
</dbReference>
<dbReference type="GO" id="GO:0004614">
    <property type="term" value="F:phosphoglucomutase activity"/>
    <property type="evidence" value="ECO:0007669"/>
    <property type="project" value="UniProtKB-EC"/>
</dbReference>
<dbReference type="Gene3D" id="3.40.120.10">
    <property type="entry name" value="Alpha-D-Glucose-1,6-Bisphosphate, subunit A, domain 3"/>
    <property type="match status" value="3"/>
</dbReference>
<feature type="domain" description="Alpha-D-phosphohexomutase alpha/beta/alpha" evidence="11">
    <location>
        <begin position="285"/>
        <end position="396"/>
    </location>
</feature>
<organism evidence="12 13">
    <name type="scientific">Alicyclobacillus cycloheptanicus</name>
    <dbReference type="NCBI Taxonomy" id="1457"/>
    <lineage>
        <taxon>Bacteria</taxon>
        <taxon>Bacillati</taxon>
        <taxon>Bacillota</taxon>
        <taxon>Bacilli</taxon>
        <taxon>Bacillales</taxon>
        <taxon>Alicyclobacillaceae</taxon>
        <taxon>Alicyclobacillus</taxon>
    </lineage>
</organism>
<proteinExistence type="inferred from homology"/>
<keyword evidence="6 12" id="KW-0413">Isomerase</keyword>
<dbReference type="Gene3D" id="3.30.310.50">
    <property type="entry name" value="Alpha-D-phosphohexomutase, C-terminal domain"/>
    <property type="match status" value="1"/>
</dbReference>
<dbReference type="InterPro" id="IPR005843">
    <property type="entry name" value="A-D-PHexomutase_C"/>
</dbReference>
<keyword evidence="13" id="KW-1185">Reference proteome</keyword>
<sequence>MAVSMETRPMIPEHVFREYDIRGVAGKEIDERFAFLLGRAFARRILKLGRNTAVVGHDNRASSPRLHEGVMAGILSMDCRVKDIGQVTTPMFYYSLEALGVVDGIMVTASHNPPDENGFKIAIDKGTIYGDAVRSLQQEMAADDVEVERFLAAEKVNQSTSARGSAMSRTRDSARDEVAIKPLYLTMLGEKIKLGSRRLKVVVDCGNGTASVIAPDALKQWGCEVVPLYCTSDPTFPNHHPDPVEPKNLQDLIETVRREGADLGIAFDGDGDRLGVVDETGQIRWGDQLMVLYWREILPKYPGSEALVEVKCSQALVDEIRKLGGQPRFHRTGHSHIKATLRASNLPFTGEMSGHLFFNDEYYGFDDALYAAGRLLRILSSQPKPLSALFADVKTYYATPETRVPCDESRKQAVIEAVKSHFQKFYPVVTVDGARVEFPDGWALVRSSNTQPILVLRAEATTRLALHTIQAEVERVLQHSGLLAEIPW</sequence>
<evidence type="ECO:0000256" key="6">
    <source>
        <dbReference type="ARBA" id="ARBA00023235"/>
    </source>
</evidence>
<dbReference type="Pfam" id="PF00408">
    <property type="entry name" value="PGM_PMM_IV"/>
    <property type="match status" value="1"/>
</dbReference>
<evidence type="ECO:0000313" key="13">
    <source>
        <dbReference type="Proteomes" id="UP001232973"/>
    </source>
</evidence>
<dbReference type="EC" id="5.4.2.8" evidence="12"/>
<evidence type="ECO:0000256" key="4">
    <source>
        <dbReference type="ARBA" id="ARBA00022723"/>
    </source>
</evidence>
<comment type="cofactor">
    <cofactor evidence="1">
        <name>Mg(2+)</name>
        <dbReference type="ChEBI" id="CHEBI:18420"/>
    </cofactor>
</comment>
<evidence type="ECO:0000256" key="5">
    <source>
        <dbReference type="ARBA" id="ARBA00022842"/>
    </source>
</evidence>
<dbReference type="SUPFAM" id="SSF53738">
    <property type="entry name" value="Phosphoglucomutase, first 3 domains"/>
    <property type="match status" value="3"/>
</dbReference>